<dbReference type="EMBL" id="AVNI01000002">
    <property type="protein sequence ID" value="EQD88890.1"/>
    <property type="molecule type" value="Genomic_DNA"/>
</dbReference>
<name>T2S9B7_HELPX</name>
<proteinExistence type="predicted"/>
<organism evidence="1 2">
    <name type="scientific">Helicobacter pylori SouthAfrica50</name>
    <dbReference type="NCBI Taxonomy" id="1352357"/>
    <lineage>
        <taxon>Bacteria</taxon>
        <taxon>Pseudomonadati</taxon>
        <taxon>Campylobacterota</taxon>
        <taxon>Epsilonproteobacteria</taxon>
        <taxon>Campylobacterales</taxon>
        <taxon>Helicobacteraceae</taxon>
        <taxon>Helicobacter</taxon>
    </lineage>
</organism>
<sequence>MGFLKLCFYNKFLKRTGDFEIIPPYNPQLKPLTQKERFFKSLSLD</sequence>
<evidence type="ECO:0000313" key="2">
    <source>
        <dbReference type="Proteomes" id="UP000015816"/>
    </source>
</evidence>
<dbReference type="Proteomes" id="UP000015816">
    <property type="component" value="Unassembled WGS sequence"/>
</dbReference>
<reference evidence="1 2" key="1">
    <citation type="journal article" date="2013" name="Genome Announc.">
        <title>Genome Sequences of Three hpAfrica2 Strains of Helicobacter pylori.</title>
        <authorList>
            <person name="Duncan S.S."/>
            <person name="Bertoli M.T."/>
            <person name="Kersulyte D."/>
            <person name="Valk P.L."/>
            <person name="Tamma S."/>
            <person name="Segal I."/>
            <person name="McClain M.S."/>
            <person name="Cover T.L."/>
            <person name="Berg D.E."/>
        </authorList>
    </citation>
    <scope>NUCLEOTIDE SEQUENCE [LARGE SCALE GENOMIC DNA]</scope>
    <source>
        <strain evidence="1 2">SouthAfrica50</strain>
    </source>
</reference>
<gene>
    <name evidence="1" type="ORF">HPSA50_1211</name>
</gene>
<comment type="caution">
    <text evidence="1">The sequence shown here is derived from an EMBL/GenBank/DDBJ whole genome shotgun (WGS) entry which is preliminary data.</text>
</comment>
<dbReference type="AlphaFoldDB" id="T2S9B7"/>
<dbReference type="PATRIC" id="fig|1352357.3.peg.1181"/>
<evidence type="ECO:0000313" key="1">
    <source>
        <dbReference type="EMBL" id="EQD88890.1"/>
    </source>
</evidence>
<protein>
    <submittedName>
        <fullName evidence="1">Uncharacterized protein</fullName>
    </submittedName>
</protein>
<accession>T2S9B7</accession>